<dbReference type="PROSITE" id="PS51257">
    <property type="entry name" value="PROKAR_LIPOPROTEIN"/>
    <property type="match status" value="1"/>
</dbReference>
<dbReference type="Pfam" id="PF14230">
    <property type="entry name" value="DUF4333"/>
    <property type="match status" value="1"/>
</dbReference>
<feature type="chain" id="PRO_5046935059" evidence="1">
    <location>
        <begin position="22"/>
        <end position="114"/>
    </location>
</feature>
<keyword evidence="1" id="KW-0732">Signal</keyword>
<evidence type="ECO:0000313" key="3">
    <source>
        <dbReference type="EMBL" id="MBE1589321.1"/>
    </source>
</evidence>
<dbReference type="InterPro" id="IPR025637">
    <property type="entry name" value="DUF4333"/>
</dbReference>
<feature type="signal peptide" evidence="1">
    <location>
        <begin position="1"/>
        <end position="21"/>
    </location>
</feature>
<feature type="domain" description="DUF4333" evidence="2">
    <location>
        <begin position="18"/>
        <end position="97"/>
    </location>
</feature>
<organism evidence="3 4">
    <name type="scientific">Nonomuraea angiospora</name>
    <dbReference type="NCBI Taxonomy" id="46172"/>
    <lineage>
        <taxon>Bacteria</taxon>
        <taxon>Bacillati</taxon>
        <taxon>Actinomycetota</taxon>
        <taxon>Actinomycetes</taxon>
        <taxon>Streptosporangiales</taxon>
        <taxon>Streptosporangiaceae</taxon>
        <taxon>Nonomuraea</taxon>
    </lineage>
</organism>
<keyword evidence="4" id="KW-1185">Reference proteome</keyword>
<dbReference type="EMBL" id="JADBEK010000001">
    <property type="protein sequence ID" value="MBE1589321.1"/>
    <property type="molecule type" value="Genomic_DNA"/>
</dbReference>
<comment type="caution">
    <text evidence="3">The sequence shown here is derived from an EMBL/GenBank/DDBJ whole genome shotgun (WGS) entry which is preliminary data.</text>
</comment>
<evidence type="ECO:0000313" key="4">
    <source>
        <dbReference type="Proteomes" id="UP000633509"/>
    </source>
</evidence>
<sequence>MRGALAGVLCAAVLSIGGLSACSASVDIGGDTSATVAKSAMEQQISDQLAKAVGQRPKAVVCPSDMKATKGVTLKCQLEAEDGTKFGVTATIKSTEGRQVRFDIKVDDQPATGS</sequence>
<dbReference type="Proteomes" id="UP000633509">
    <property type="component" value="Unassembled WGS sequence"/>
</dbReference>
<evidence type="ECO:0000256" key="1">
    <source>
        <dbReference type="SAM" id="SignalP"/>
    </source>
</evidence>
<dbReference type="RefSeq" id="WP_192789380.1">
    <property type="nucleotide sequence ID" value="NZ_JADBEK010000001.1"/>
</dbReference>
<evidence type="ECO:0000259" key="2">
    <source>
        <dbReference type="Pfam" id="PF14230"/>
    </source>
</evidence>
<protein>
    <submittedName>
        <fullName evidence="3">Phage tail sheath gpL-like</fullName>
    </submittedName>
</protein>
<gene>
    <name evidence="3" type="ORF">H4W80_007579</name>
</gene>
<reference evidence="3 4" key="1">
    <citation type="submission" date="2020-10" db="EMBL/GenBank/DDBJ databases">
        <title>Sequencing the genomes of 1000 actinobacteria strains.</title>
        <authorList>
            <person name="Klenk H.-P."/>
        </authorList>
    </citation>
    <scope>NUCLEOTIDE SEQUENCE [LARGE SCALE GENOMIC DNA]</scope>
    <source>
        <strain evidence="3 4">DSM 43173</strain>
    </source>
</reference>
<name>A0ABR9M8T0_9ACTN</name>
<proteinExistence type="predicted"/>
<accession>A0ABR9M8T0</accession>